<comment type="caution">
    <text evidence="12">The sequence shown here is derived from an EMBL/GenBank/DDBJ whole genome shotgun (WGS) entry which is preliminary data.</text>
</comment>
<dbReference type="Gene3D" id="3.90.550.10">
    <property type="entry name" value="Spore Coat Polysaccharide Biosynthesis Protein SpsA, Chain A"/>
    <property type="match status" value="1"/>
</dbReference>
<keyword evidence="2" id="KW-1003">Cell membrane</keyword>
<evidence type="ECO:0000313" key="13">
    <source>
        <dbReference type="Proteomes" id="UP001602245"/>
    </source>
</evidence>
<evidence type="ECO:0000256" key="1">
    <source>
        <dbReference type="ARBA" id="ARBA00004236"/>
    </source>
</evidence>
<keyword evidence="10" id="KW-1133">Transmembrane helix</keyword>
<reference evidence="12 13" key="1">
    <citation type="submission" date="2024-10" db="EMBL/GenBank/DDBJ databases">
        <title>The Natural Products Discovery Center: Release of the First 8490 Sequenced Strains for Exploring Actinobacteria Biosynthetic Diversity.</title>
        <authorList>
            <person name="Kalkreuter E."/>
            <person name="Kautsar S.A."/>
            <person name="Yang D."/>
            <person name="Bader C.D."/>
            <person name="Teijaro C.N."/>
            <person name="Fluegel L."/>
            <person name="Davis C.M."/>
            <person name="Simpson J.R."/>
            <person name="Lauterbach L."/>
            <person name="Steele A.D."/>
            <person name="Gui C."/>
            <person name="Meng S."/>
            <person name="Li G."/>
            <person name="Viehrig K."/>
            <person name="Ye F."/>
            <person name="Su P."/>
            <person name="Kiefer A.F."/>
            <person name="Nichols A."/>
            <person name="Cepeda A.J."/>
            <person name="Yan W."/>
            <person name="Fan B."/>
            <person name="Jiang Y."/>
            <person name="Adhikari A."/>
            <person name="Zheng C.-J."/>
            <person name="Schuster L."/>
            <person name="Cowan T.M."/>
            <person name="Smanski M.J."/>
            <person name="Chevrette M.G."/>
            <person name="De Carvalho L.P.S."/>
            <person name="Shen B."/>
        </authorList>
    </citation>
    <scope>NUCLEOTIDE SEQUENCE [LARGE SCALE GENOMIC DNA]</scope>
    <source>
        <strain evidence="12 13">NPDC000087</strain>
    </source>
</reference>
<dbReference type="PANTHER" id="PTHR43646:SF2">
    <property type="entry name" value="GLYCOSYLTRANSFERASE 2-LIKE DOMAIN-CONTAINING PROTEIN"/>
    <property type="match status" value="1"/>
</dbReference>
<organism evidence="12 13">
    <name type="scientific">Paractinoplanes globisporus</name>
    <dbReference type="NCBI Taxonomy" id="113565"/>
    <lineage>
        <taxon>Bacteria</taxon>
        <taxon>Bacillati</taxon>
        <taxon>Actinomycetota</taxon>
        <taxon>Actinomycetes</taxon>
        <taxon>Micromonosporales</taxon>
        <taxon>Micromonosporaceae</taxon>
        <taxon>Paractinoplanes</taxon>
    </lineage>
</organism>
<keyword evidence="13" id="KW-1185">Reference proteome</keyword>
<protein>
    <recommendedName>
        <fullName evidence="9">4,4'-diaponeurosporenoate glycosyltransferase</fullName>
    </recommendedName>
</protein>
<evidence type="ECO:0000256" key="10">
    <source>
        <dbReference type="SAM" id="Phobius"/>
    </source>
</evidence>
<sequence>MTYRFSVVIPCFNEEAYIAEAIRSLQRQEFDGAYEIVVVDNNCTDQTAEIARGLGARVVTEAAPGVCNARQAGTRASSGEIVISADADTTYPPDWLAKIDRGFRSGDDVVAVVGPCRYVDGPAWGPVFARALFGGVGLVYRATGRTLYVSATNIAFRRDQWEGYDVRLTQGGDELDLLRKLRARGRVVYDGGNPTLTSGRRFSRGFFYNVFVSLFLFYFAAYALNRMFGRRVIGSAPAYRDSTVRRPSHRLRLAAAGLVAGVSLLAFQQPWAYLAGKADTAVSYMHLRSFSGDVRW</sequence>
<dbReference type="EMBL" id="JBIAZU010000002">
    <property type="protein sequence ID" value="MFF5289969.1"/>
    <property type="molecule type" value="Genomic_DNA"/>
</dbReference>
<dbReference type="InterPro" id="IPR029044">
    <property type="entry name" value="Nucleotide-diphossugar_trans"/>
</dbReference>
<accession>A0ABW6W9H4</accession>
<dbReference type="PANTHER" id="PTHR43646">
    <property type="entry name" value="GLYCOSYLTRANSFERASE"/>
    <property type="match status" value="1"/>
</dbReference>
<dbReference type="Pfam" id="PF00535">
    <property type="entry name" value="Glycos_transf_2"/>
    <property type="match status" value="1"/>
</dbReference>
<keyword evidence="10" id="KW-0812">Transmembrane</keyword>
<dbReference type="RefSeq" id="WP_020511498.1">
    <property type="nucleotide sequence ID" value="NZ_JBIAZU010000002.1"/>
</dbReference>
<comment type="pathway">
    <text evidence="7">Carotenoid biosynthesis; staphyloxanthin biosynthesis; staphyloxanthin from farnesyl diphosphate: step 4/5.</text>
</comment>
<evidence type="ECO:0000256" key="8">
    <source>
        <dbReference type="ARBA" id="ARBA00038120"/>
    </source>
</evidence>
<evidence type="ECO:0000256" key="5">
    <source>
        <dbReference type="ARBA" id="ARBA00023136"/>
    </source>
</evidence>
<evidence type="ECO:0000256" key="3">
    <source>
        <dbReference type="ARBA" id="ARBA00022676"/>
    </source>
</evidence>
<proteinExistence type="inferred from homology"/>
<evidence type="ECO:0000256" key="7">
    <source>
        <dbReference type="ARBA" id="ARBA00037904"/>
    </source>
</evidence>
<keyword evidence="5 10" id="KW-0472">Membrane</keyword>
<evidence type="ECO:0000256" key="2">
    <source>
        <dbReference type="ARBA" id="ARBA00022475"/>
    </source>
</evidence>
<comment type="similarity">
    <text evidence="8">Belongs to the glycosyltransferase 2 family. CrtQ subfamily.</text>
</comment>
<feature type="transmembrane region" description="Helical" evidence="10">
    <location>
        <begin position="253"/>
        <end position="274"/>
    </location>
</feature>
<gene>
    <name evidence="12" type="ORF">ACFY35_11035</name>
</gene>
<evidence type="ECO:0000256" key="4">
    <source>
        <dbReference type="ARBA" id="ARBA00022679"/>
    </source>
</evidence>
<name>A0ABW6W9H4_9ACTN</name>
<evidence type="ECO:0000256" key="9">
    <source>
        <dbReference type="ARBA" id="ARBA00040345"/>
    </source>
</evidence>
<evidence type="ECO:0000313" key="12">
    <source>
        <dbReference type="EMBL" id="MFF5289969.1"/>
    </source>
</evidence>
<dbReference type="Proteomes" id="UP001602245">
    <property type="component" value="Unassembled WGS sequence"/>
</dbReference>
<evidence type="ECO:0000256" key="6">
    <source>
        <dbReference type="ARBA" id="ARBA00037281"/>
    </source>
</evidence>
<comment type="function">
    <text evidence="6">Catalyzes the glycosylation of 4,4'-diaponeurosporenoate, i.e. the esterification of glucose at the C1'' position with the carboxyl group of 4,4'-diaponeurosporenic acid, to form glycosyl-4,4'-diaponeurosporenoate. This is a step in the biosynthesis of staphyloxanthin, an orange pigment present in most staphylococci strains.</text>
</comment>
<feature type="domain" description="Glycosyltransferase 2-like" evidence="11">
    <location>
        <begin position="6"/>
        <end position="158"/>
    </location>
</feature>
<feature type="transmembrane region" description="Helical" evidence="10">
    <location>
        <begin position="206"/>
        <end position="224"/>
    </location>
</feature>
<dbReference type="CDD" id="cd00761">
    <property type="entry name" value="Glyco_tranf_GTA_type"/>
    <property type="match status" value="1"/>
</dbReference>
<evidence type="ECO:0000259" key="11">
    <source>
        <dbReference type="Pfam" id="PF00535"/>
    </source>
</evidence>
<comment type="subcellular location">
    <subcellularLocation>
        <location evidence="1">Cell membrane</location>
    </subcellularLocation>
</comment>
<dbReference type="SUPFAM" id="SSF53448">
    <property type="entry name" value="Nucleotide-diphospho-sugar transferases"/>
    <property type="match status" value="1"/>
</dbReference>
<keyword evidence="3" id="KW-0328">Glycosyltransferase</keyword>
<keyword evidence="4" id="KW-0808">Transferase</keyword>
<dbReference type="InterPro" id="IPR001173">
    <property type="entry name" value="Glyco_trans_2-like"/>
</dbReference>